<dbReference type="Proteomes" id="UP000635996">
    <property type="component" value="Unassembled WGS sequence"/>
</dbReference>
<evidence type="ECO:0000313" key="2">
    <source>
        <dbReference type="EMBL" id="NJP13374.1"/>
    </source>
</evidence>
<dbReference type="SUPFAM" id="SSF53335">
    <property type="entry name" value="S-adenosyl-L-methionine-dependent methyltransferases"/>
    <property type="match status" value="1"/>
</dbReference>
<accession>A0ABX0YLR7</accession>
<keyword evidence="3" id="KW-1185">Reference proteome</keyword>
<dbReference type="InterPro" id="IPR006764">
    <property type="entry name" value="SAM_dep_MeTrfase_SAV2177_type"/>
</dbReference>
<evidence type="ECO:0000313" key="3">
    <source>
        <dbReference type="Proteomes" id="UP000635996"/>
    </source>
</evidence>
<dbReference type="GO" id="GO:0032259">
    <property type="term" value="P:methylation"/>
    <property type="evidence" value="ECO:0007669"/>
    <property type="project" value="UniProtKB-KW"/>
</dbReference>
<dbReference type="InterPro" id="IPR029063">
    <property type="entry name" value="SAM-dependent_MTases_sf"/>
</dbReference>
<keyword evidence="2" id="KW-0808">Transferase</keyword>
<protein>
    <submittedName>
        <fullName evidence="2">SAM-dependent methyltransferase</fullName>
    </submittedName>
</protein>
<dbReference type="Gene3D" id="3.40.50.150">
    <property type="entry name" value="Vaccinia Virus protein VP39"/>
    <property type="match status" value="1"/>
</dbReference>
<proteinExistence type="predicted"/>
<feature type="region of interest" description="Disordered" evidence="1">
    <location>
        <begin position="85"/>
        <end position="146"/>
    </location>
</feature>
<keyword evidence="2" id="KW-0489">Methyltransferase</keyword>
<dbReference type="Pfam" id="PF04672">
    <property type="entry name" value="Methyltransf_19"/>
    <property type="match status" value="1"/>
</dbReference>
<sequence>MRGSRYCSRCGARRARPVDGAVPGRERPGTGLRAKHGAPDGSKRAPKAPFVRVRPRGGARARLRRGRARACGGARARLLRHRIGRFSGQGDHRAAQWPAEYRAGHRSTGKAPTAPTDRPRPRQTRSALVRDSHAPTSDAPPEIDTGVAHNARVWNHWLGGKDAYDVDRQVGDQVAGMFPVIRDVARADRAFLGRAVCHLAGERGVRQFLDIGTGLPTADNTHETAQRIAPEARIVYVDNDPIVLAHARALLTGTPQGATAYVDADVHDPERILERAAETLDFGRPVAVMMLGILNFVLDTGTARDIVRRIMAAVPSGSFLTLTHPTFDADVGGEGNAAAMAFWNEHAVPPITARSRAEIASFLDGLDLVEPGLVPCSQWRPDAGTPAAVPQYGAVAVKP</sequence>
<dbReference type="GO" id="GO:0008168">
    <property type="term" value="F:methyltransferase activity"/>
    <property type="evidence" value="ECO:0007669"/>
    <property type="project" value="UniProtKB-KW"/>
</dbReference>
<organism evidence="2 3">
    <name type="scientific">Streptomyces thermoviolaceus subsp. thermoviolaceus</name>
    <dbReference type="NCBI Taxonomy" id="66860"/>
    <lineage>
        <taxon>Bacteria</taxon>
        <taxon>Bacillati</taxon>
        <taxon>Actinomycetota</taxon>
        <taxon>Actinomycetes</taxon>
        <taxon>Kitasatosporales</taxon>
        <taxon>Streptomycetaceae</taxon>
        <taxon>Streptomyces</taxon>
    </lineage>
</organism>
<name>A0ABX0YLR7_STRTL</name>
<reference evidence="2 3" key="1">
    <citation type="submission" date="2020-03" db="EMBL/GenBank/DDBJ databases">
        <title>WGS of actinomycetes isolated from Thailand.</title>
        <authorList>
            <person name="Thawai C."/>
        </authorList>
    </citation>
    <scope>NUCLEOTIDE SEQUENCE [LARGE SCALE GENOMIC DNA]</scope>
    <source>
        <strain evidence="2 3">NBRC 13905</strain>
    </source>
</reference>
<comment type="caution">
    <text evidence="2">The sequence shown here is derived from an EMBL/GenBank/DDBJ whole genome shotgun (WGS) entry which is preliminary data.</text>
</comment>
<dbReference type="EMBL" id="JAATEL010000003">
    <property type="protein sequence ID" value="NJP13374.1"/>
    <property type="molecule type" value="Genomic_DNA"/>
</dbReference>
<evidence type="ECO:0000256" key="1">
    <source>
        <dbReference type="SAM" id="MobiDB-lite"/>
    </source>
</evidence>
<gene>
    <name evidence="2" type="ORF">HCJ95_03475</name>
</gene>
<feature type="region of interest" description="Disordered" evidence="1">
    <location>
        <begin position="1"/>
        <end position="50"/>
    </location>
</feature>